<dbReference type="Pfam" id="PF13021">
    <property type="entry name" value="DUF3885"/>
    <property type="match status" value="1"/>
</dbReference>
<dbReference type="Proteomes" id="UP000027208">
    <property type="component" value="Unassembled WGS sequence"/>
</dbReference>
<gene>
    <name evidence="2" type="ORF">AE32_02730</name>
</gene>
<sequence>MLTNIQAKKKMTNSFINQWKFFYPNKLPISHYFRQYFSQFWFRIHSLPESKRYADTPAEYELLLNRHNQIIDDCFDSNASIFIVTGHYFSQSDNNKIYDPTLRLKYEFHPEKEINLTQANPEYYDDDEEDHFYRPYSINEIWKKNEHNDLLKKIANDEVRAFMISFEQNIIIAPYDGGIDLIIFNDAKRNELINKYQDWLSPRADGL</sequence>
<evidence type="ECO:0000313" key="3">
    <source>
        <dbReference type="Proteomes" id="UP000027208"/>
    </source>
</evidence>
<dbReference type="AlphaFoldDB" id="A0A836Z4D0"/>
<evidence type="ECO:0000259" key="1">
    <source>
        <dbReference type="Pfam" id="PF13021"/>
    </source>
</evidence>
<protein>
    <recommendedName>
        <fullName evidence="1">DUF3885 domain-containing protein</fullName>
    </recommendedName>
</protein>
<name>A0A836Z4D0_ACINO</name>
<comment type="caution">
    <text evidence="2">The sequence shown here is derived from an EMBL/GenBank/DDBJ whole genome shotgun (WGS) entry which is preliminary data.</text>
</comment>
<dbReference type="EMBL" id="JMUI01000013">
    <property type="protein sequence ID" value="KDM54362.1"/>
    <property type="molecule type" value="Genomic_DNA"/>
</dbReference>
<reference evidence="2 3" key="1">
    <citation type="submission" date="2014-04" db="EMBL/GenBank/DDBJ databases">
        <title>The Genome Sequence of Acinetobacter baumanii BIDMC 57.</title>
        <authorList>
            <consortium name="The Broad Institute Genomics Platform"/>
            <consortium name="The Broad Institute Genome Sequencing Center for Infectious Disease"/>
            <person name="Murphy C."/>
            <person name="Cosimi L."/>
            <person name="Cerqueira G."/>
            <person name="Feldgarden M."/>
            <person name="Earl A."/>
            <person name="Spencer M.D."/>
            <person name="Fodor A."/>
            <person name="Sautter R.L."/>
            <person name="Hung D."/>
            <person name="Onderdonk A.B."/>
            <person name="Ernst C."/>
            <person name="Delaney M."/>
            <person name="DuBois A."/>
            <person name="Young S.K."/>
            <person name="Zeng Q."/>
            <person name="Gargeya S."/>
            <person name="Abouelleil A."/>
            <person name="Alvarado L."/>
            <person name="Chapman S.B."/>
            <person name="Gainer-Dewar J."/>
            <person name="Goldberg J."/>
            <person name="Griggs A."/>
            <person name="Gujja S."/>
            <person name="Hansen M."/>
            <person name="Howarth C."/>
            <person name="Imamovic A."/>
            <person name="Larimer J."/>
            <person name="Pearson M."/>
            <person name="Poon T.W."/>
            <person name="Priest M."/>
            <person name="Roberts A."/>
            <person name="Saif S."/>
            <person name="Shea T."/>
            <person name="Sykes S."/>
            <person name="Wortman J."/>
            <person name="Nusbaum C."/>
            <person name="Birren B."/>
        </authorList>
    </citation>
    <scope>NUCLEOTIDE SEQUENCE [LARGE SCALE GENOMIC DNA]</scope>
    <source>
        <strain evidence="2 3">BIDMC 57</strain>
    </source>
</reference>
<evidence type="ECO:0000313" key="2">
    <source>
        <dbReference type="EMBL" id="KDM54362.1"/>
    </source>
</evidence>
<dbReference type="InterPro" id="IPR024976">
    <property type="entry name" value="DUF3885"/>
</dbReference>
<accession>A0A836Z4D0</accession>
<feature type="domain" description="DUF3885" evidence="1">
    <location>
        <begin position="29"/>
        <end position="202"/>
    </location>
</feature>
<proteinExistence type="predicted"/>
<organism evidence="2 3">
    <name type="scientific">Acinetobacter nosocomialis</name>
    <dbReference type="NCBI Taxonomy" id="106654"/>
    <lineage>
        <taxon>Bacteria</taxon>
        <taxon>Pseudomonadati</taxon>
        <taxon>Pseudomonadota</taxon>
        <taxon>Gammaproteobacteria</taxon>
        <taxon>Moraxellales</taxon>
        <taxon>Moraxellaceae</taxon>
        <taxon>Acinetobacter</taxon>
        <taxon>Acinetobacter calcoaceticus/baumannii complex</taxon>
    </lineage>
</organism>